<evidence type="ECO:0000256" key="4">
    <source>
        <dbReference type="ARBA" id="ARBA00023163"/>
    </source>
</evidence>
<feature type="compositionally biased region" description="Polar residues" evidence="6">
    <location>
        <begin position="318"/>
        <end position="333"/>
    </location>
</feature>
<evidence type="ECO:0000256" key="1">
    <source>
        <dbReference type="ARBA" id="ARBA00003687"/>
    </source>
</evidence>
<keyword evidence="5" id="KW-0539">Nucleus</keyword>
<feature type="compositionally biased region" description="Polar residues" evidence="6">
    <location>
        <begin position="50"/>
        <end position="62"/>
    </location>
</feature>
<evidence type="ECO:0000256" key="3">
    <source>
        <dbReference type="ARBA" id="ARBA00023125"/>
    </source>
</evidence>
<feature type="region of interest" description="Disordered" evidence="6">
    <location>
        <begin position="85"/>
        <end position="113"/>
    </location>
</feature>
<proteinExistence type="predicted"/>
<dbReference type="InterPro" id="IPR005175">
    <property type="entry name" value="PPC_dom"/>
</dbReference>
<evidence type="ECO:0000256" key="5">
    <source>
        <dbReference type="RuleBase" id="RU367031"/>
    </source>
</evidence>
<reference evidence="8" key="1">
    <citation type="submission" date="2020-01" db="EMBL/GenBank/DDBJ databases">
        <title>The Celery Genome Sequence Reveals Sequential Paleo-tetraploidization, Resistance Gene Elimination, Karyotype Evolution, and Functional Innovation in Apiales.</title>
        <authorList>
            <person name="Song X."/>
        </authorList>
    </citation>
    <scope>NUCLEOTIDE SEQUENCE</scope>
    <source>
        <tissue evidence="8">Leaf</tissue>
    </source>
</reference>
<dbReference type="PANTHER" id="PTHR31500">
    <property type="entry name" value="AT-HOOK MOTIF NUCLEAR-LOCALIZED PROTEIN 9"/>
    <property type="match status" value="1"/>
</dbReference>
<keyword evidence="9" id="KW-1185">Reference proteome</keyword>
<dbReference type="EMBL" id="WRXP01001693">
    <property type="protein sequence ID" value="KAF1002075.1"/>
    <property type="molecule type" value="Genomic_DNA"/>
</dbReference>
<dbReference type="InterPro" id="IPR017956">
    <property type="entry name" value="AT_hook_DNA-bd_motif"/>
</dbReference>
<evidence type="ECO:0000313" key="8">
    <source>
        <dbReference type="EMBL" id="KAF1002075.1"/>
    </source>
</evidence>
<dbReference type="AlphaFoldDB" id="A0A6L5B9I7"/>
<dbReference type="CDD" id="cd11378">
    <property type="entry name" value="DUF296"/>
    <property type="match status" value="1"/>
</dbReference>
<comment type="caution">
    <text evidence="8">The sequence shown here is derived from an EMBL/GenBank/DDBJ whole genome shotgun (WGS) entry which is preliminary data.</text>
</comment>
<evidence type="ECO:0000256" key="6">
    <source>
        <dbReference type="SAM" id="MobiDB-lite"/>
    </source>
</evidence>
<evidence type="ECO:0000256" key="2">
    <source>
        <dbReference type="ARBA" id="ARBA00023015"/>
    </source>
</evidence>
<organism evidence="8 9">
    <name type="scientific">Apium graveolens</name>
    <name type="common">Celery</name>
    <dbReference type="NCBI Taxonomy" id="4045"/>
    <lineage>
        <taxon>Eukaryota</taxon>
        <taxon>Viridiplantae</taxon>
        <taxon>Streptophyta</taxon>
        <taxon>Embryophyta</taxon>
        <taxon>Tracheophyta</taxon>
        <taxon>Spermatophyta</taxon>
        <taxon>Magnoliopsida</taxon>
        <taxon>eudicotyledons</taxon>
        <taxon>Gunneridae</taxon>
        <taxon>Pentapetalae</taxon>
        <taxon>asterids</taxon>
        <taxon>campanulids</taxon>
        <taxon>Apiales</taxon>
        <taxon>Apiaceae</taxon>
        <taxon>Apioideae</taxon>
        <taxon>apioid superclade</taxon>
        <taxon>Apieae</taxon>
        <taxon>Apium</taxon>
    </lineage>
</organism>
<dbReference type="PROSITE" id="PS51742">
    <property type="entry name" value="PPC"/>
    <property type="match status" value="1"/>
</dbReference>
<feature type="region of interest" description="Disordered" evidence="6">
    <location>
        <begin position="1"/>
        <end position="62"/>
    </location>
</feature>
<evidence type="ECO:0000259" key="7">
    <source>
        <dbReference type="PROSITE" id="PS51742"/>
    </source>
</evidence>
<keyword evidence="4 5" id="KW-0804">Transcription</keyword>
<dbReference type="Gene3D" id="3.30.1330.80">
    <property type="entry name" value="Hypothetical protein, similar to alpha- acetolactate decarboxylase, domain 2"/>
    <property type="match status" value="1"/>
</dbReference>
<evidence type="ECO:0000313" key="9">
    <source>
        <dbReference type="Proteomes" id="UP000593563"/>
    </source>
</evidence>
<dbReference type="GO" id="GO:0005634">
    <property type="term" value="C:nucleus"/>
    <property type="evidence" value="ECO:0007669"/>
    <property type="project" value="UniProtKB-SubCell"/>
</dbReference>
<name>A0A6L5B9I7_APIGR</name>
<accession>A0A6L5B9I7</accession>
<dbReference type="Pfam" id="PF03479">
    <property type="entry name" value="PCC"/>
    <property type="match status" value="1"/>
</dbReference>
<dbReference type="InterPro" id="IPR039605">
    <property type="entry name" value="AHL"/>
</dbReference>
<dbReference type="SUPFAM" id="SSF117856">
    <property type="entry name" value="AF0104/ALDC/Ptd012-like"/>
    <property type="match status" value="1"/>
</dbReference>
<keyword evidence="3 5" id="KW-0238">DNA-binding</keyword>
<gene>
    <name evidence="8" type="ORF">AG4045_016015</name>
</gene>
<protein>
    <recommendedName>
        <fullName evidence="5">AT-hook motif nuclear-localized protein</fullName>
    </recommendedName>
</protein>
<comment type="function">
    <text evidence="1 5">Transcription factor that specifically binds AT-rich DNA sequences related to the nuclear matrix attachment regions (MARs).</text>
</comment>
<comment type="domain">
    <text evidence="5">The PPC domain mediates interactions between AHL proteins.</text>
</comment>
<feature type="compositionally biased region" description="Polar residues" evidence="6">
    <location>
        <begin position="299"/>
        <end position="310"/>
    </location>
</feature>
<sequence length="349" mass="36391">MDGREGMSLSGSSPYYFTREVSEPNPSSGSVFGPGTQRGLAAPTGFKDFSSPNSSVQTNVSGNLGSSSYQAGNFGHGVDMSAASGLSLSDSSKKKRGRPRKYGPDGANMSLGLSPMSFNPSPGAGDIMLVDGEKKNRGRPRGSGKQQRLASLGEWMNSSAGKAFTPHVIQIAPGEDIASKILAFAQQRPRALCILSANGSVSSVTLRQPMSSDSTLTYEGRFEILCLSGSYLVSEGGHRNRTGGLSVSVCSPDGLVIGGAVGGSLVAASLVQAMVCSFVYDGFKTKTGSQADAKHEQISDFQPNEGSSTPIPVDASHRSFTPNPEKSSCSPSSRPHMRDLNTEINLAHG</sequence>
<comment type="subcellular location">
    <subcellularLocation>
        <location evidence="5">Nucleus</location>
    </subcellularLocation>
</comment>
<keyword evidence="2 5" id="KW-0805">Transcription regulation</keyword>
<feature type="domain" description="PPC" evidence="7">
    <location>
        <begin position="161"/>
        <end position="299"/>
    </location>
</feature>
<feature type="region of interest" description="Disordered" evidence="6">
    <location>
        <begin position="296"/>
        <end position="349"/>
    </location>
</feature>
<dbReference type="Proteomes" id="UP000593563">
    <property type="component" value="Unassembled WGS sequence"/>
</dbReference>
<dbReference type="PANTHER" id="PTHR31500:SF64">
    <property type="entry name" value="AT-HOOK MOTIF NUCLEAR-LOCALIZED PROTEIN 12-RELATED"/>
    <property type="match status" value="1"/>
</dbReference>
<dbReference type="SMART" id="SM00384">
    <property type="entry name" value="AT_hook"/>
    <property type="match status" value="2"/>
</dbReference>
<dbReference type="GO" id="GO:0003680">
    <property type="term" value="F:minor groove of adenine-thymine-rich DNA binding"/>
    <property type="evidence" value="ECO:0007669"/>
    <property type="project" value="UniProtKB-UniRule"/>
</dbReference>